<reference evidence="1 2" key="1">
    <citation type="submission" date="2020-08" db="EMBL/GenBank/DDBJ databases">
        <title>Cohnella phylogeny.</title>
        <authorList>
            <person name="Dunlap C."/>
        </authorList>
    </citation>
    <scope>NUCLEOTIDE SEQUENCE [LARGE SCALE GENOMIC DNA]</scope>
    <source>
        <strain evidence="1 2">DSM 28246</strain>
    </source>
</reference>
<dbReference type="Proteomes" id="UP000547209">
    <property type="component" value="Unassembled WGS sequence"/>
</dbReference>
<organism evidence="1 2">
    <name type="scientific">Cohnella nanjingensis</name>
    <dbReference type="NCBI Taxonomy" id="1387779"/>
    <lineage>
        <taxon>Bacteria</taxon>
        <taxon>Bacillati</taxon>
        <taxon>Bacillota</taxon>
        <taxon>Bacilli</taxon>
        <taxon>Bacillales</taxon>
        <taxon>Paenibacillaceae</taxon>
        <taxon>Cohnella</taxon>
    </lineage>
</organism>
<gene>
    <name evidence="1" type="ORF">H7C19_18165</name>
</gene>
<dbReference type="RefSeq" id="WP_185144109.1">
    <property type="nucleotide sequence ID" value="NZ_JACJVP010000029.1"/>
</dbReference>
<keyword evidence="2" id="KW-1185">Reference proteome</keyword>
<name>A0A7X0VG01_9BACL</name>
<dbReference type="InterPro" id="IPR009414">
    <property type="entry name" value="DUF1064"/>
</dbReference>
<comment type="caution">
    <text evidence="1">The sequence shown here is derived from an EMBL/GenBank/DDBJ whole genome shotgun (WGS) entry which is preliminary data.</text>
</comment>
<dbReference type="EMBL" id="JACJVP010000029">
    <property type="protein sequence ID" value="MBB6672610.1"/>
    <property type="molecule type" value="Genomic_DNA"/>
</dbReference>
<dbReference type="AlphaFoldDB" id="A0A7X0VG01"/>
<dbReference type="Pfam" id="PF06356">
    <property type="entry name" value="DUF1064"/>
    <property type="match status" value="1"/>
</dbReference>
<evidence type="ECO:0000313" key="2">
    <source>
        <dbReference type="Proteomes" id="UP000547209"/>
    </source>
</evidence>
<evidence type="ECO:0000313" key="1">
    <source>
        <dbReference type="EMBL" id="MBB6672610.1"/>
    </source>
</evidence>
<sequence>MLRIKTRTSKYGARHVIADGRRFDSRAEYRYYEQLKLRLRAKDIASFECQVRYTILDPYKHPTTGRKVQGIVYVADFVVTHLDGSHEVIDVKGVRTEAYRNKKKMFESKYGIEIKEVKA</sequence>
<protein>
    <submittedName>
        <fullName evidence="1">DUF1064 domain-containing protein</fullName>
    </submittedName>
</protein>
<proteinExistence type="predicted"/>
<accession>A0A7X0VG01</accession>